<accession>A0A1G4MB60</accession>
<dbReference type="SUPFAM" id="SSF57701">
    <property type="entry name" value="Zn2/Cys6 DNA-binding domain"/>
    <property type="match status" value="1"/>
</dbReference>
<dbReference type="CDD" id="cd12148">
    <property type="entry name" value="fungal_TF_MHR"/>
    <property type="match status" value="1"/>
</dbReference>
<protein>
    <submittedName>
        <fullName evidence="7">LAFE_0D03092g1_1</fullName>
    </submittedName>
</protein>
<dbReference type="GO" id="GO:0000981">
    <property type="term" value="F:DNA-binding transcription factor activity, RNA polymerase II-specific"/>
    <property type="evidence" value="ECO:0007669"/>
    <property type="project" value="InterPro"/>
</dbReference>
<dbReference type="GO" id="GO:0008270">
    <property type="term" value="F:zinc ion binding"/>
    <property type="evidence" value="ECO:0007669"/>
    <property type="project" value="InterPro"/>
</dbReference>
<gene>
    <name evidence="7" type="ORF">LAFE_0D03092G</name>
</gene>
<proteinExistence type="predicted"/>
<dbReference type="SMART" id="SM00906">
    <property type="entry name" value="Fungal_trans"/>
    <property type="match status" value="1"/>
</dbReference>
<dbReference type="STRING" id="4955.A0A1G4MB60"/>
<dbReference type="OrthoDB" id="3364175at2759"/>
<dbReference type="AlphaFoldDB" id="A0A1G4MB60"/>
<keyword evidence="2" id="KW-0479">Metal-binding</keyword>
<dbReference type="SMART" id="SM00066">
    <property type="entry name" value="GAL4"/>
    <property type="match status" value="1"/>
</dbReference>
<dbReference type="GO" id="GO:0003677">
    <property type="term" value="F:DNA binding"/>
    <property type="evidence" value="ECO:0007669"/>
    <property type="project" value="UniProtKB-KW"/>
</dbReference>
<dbReference type="PANTHER" id="PTHR46910:SF3">
    <property type="entry name" value="HALOTOLERANCE PROTEIN 9-RELATED"/>
    <property type="match status" value="1"/>
</dbReference>
<dbReference type="PROSITE" id="PS00463">
    <property type="entry name" value="ZN2_CY6_FUNGAL_1"/>
    <property type="match status" value="1"/>
</dbReference>
<dbReference type="PANTHER" id="PTHR46910">
    <property type="entry name" value="TRANSCRIPTION FACTOR PDR1"/>
    <property type="match status" value="1"/>
</dbReference>
<organism evidence="7 8">
    <name type="scientific">Lachancea fermentati</name>
    <name type="common">Zygosaccharomyces fermentati</name>
    <dbReference type="NCBI Taxonomy" id="4955"/>
    <lineage>
        <taxon>Eukaryota</taxon>
        <taxon>Fungi</taxon>
        <taxon>Dikarya</taxon>
        <taxon>Ascomycota</taxon>
        <taxon>Saccharomycotina</taxon>
        <taxon>Saccharomycetes</taxon>
        <taxon>Saccharomycetales</taxon>
        <taxon>Saccharomycetaceae</taxon>
        <taxon>Lachancea</taxon>
    </lineage>
</organism>
<evidence type="ECO:0000256" key="4">
    <source>
        <dbReference type="ARBA" id="ARBA00023125"/>
    </source>
</evidence>
<keyword evidence="5" id="KW-0539">Nucleus</keyword>
<dbReference type="InterPro" id="IPR001138">
    <property type="entry name" value="Zn2Cys6_DnaBD"/>
</dbReference>
<dbReference type="PROSITE" id="PS50048">
    <property type="entry name" value="ZN2_CY6_FUNGAL_2"/>
    <property type="match status" value="1"/>
</dbReference>
<dbReference type="Gene3D" id="4.10.240.10">
    <property type="entry name" value="Zn(2)-C6 fungal-type DNA-binding domain"/>
    <property type="match status" value="1"/>
</dbReference>
<evidence type="ECO:0000256" key="2">
    <source>
        <dbReference type="ARBA" id="ARBA00022723"/>
    </source>
</evidence>
<evidence type="ECO:0000313" key="8">
    <source>
        <dbReference type="Proteomes" id="UP000190831"/>
    </source>
</evidence>
<name>A0A1G4MB60_LACFM</name>
<comment type="subcellular location">
    <subcellularLocation>
        <location evidence="1">Nucleus</location>
    </subcellularLocation>
</comment>
<evidence type="ECO:0000256" key="1">
    <source>
        <dbReference type="ARBA" id="ARBA00004123"/>
    </source>
</evidence>
<evidence type="ECO:0000313" key="7">
    <source>
        <dbReference type="EMBL" id="SCW01010.1"/>
    </source>
</evidence>
<dbReference type="OMA" id="HRWEFYV"/>
<dbReference type="InterPro" id="IPR036864">
    <property type="entry name" value="Zn2-C6_fun-type_DNA-bd_sf"/>
</dbReference>
<dbReference type="GO" id="GO:0005634">
    <property type="term" value="C:nucleus"/>
    <property type="evidence" value="ECO:0007669"/>
    <property type="project" value="UniProtKB-SubCell"/>
</dbReference>
<evidence type="ECO:0000256" key="5">
    <source>
        <dbReference type="ARBA" id="ARBA00023242"/>
    </source>
</evidence>
<dbReference type="Pfam" id="PF00172">
    <property type="entry name" value="Zn_clus"/>
    <property type="match status" value="1"/>
</dbReference>
<evidence type="ECO:0000256" key="3">
    <source>
        <dbReference type="ARBA" id="ARBA00022833"/>
    </source>
</evidence>
<keyword evidence="3" id="KW-0862">Zinc</keyword>
<keyword evidence="4" id="KW-0238">DNA-binding</keyword>
<reference evidence="7 8" key="1">
    <citation type="submission" date="2016-03" db="EMBL/GenBank/DDBJ databases">
        <authorList>
            <person name="Devillers H."/>
        </authorList>
    </citation>
    <scope>NUCLEOTIDE SEQUENCE [LARGE SCALE GENOMIC DNA]</scope>
    <source>
        <strain evidence="7">CBS 6772</strain>
    </source>
</reference>
<dbReference type="Proteomes" id="UP000190831">
    <property type="component" value="Chromosome D"/>
</dbReference>
<dbReference type="GO" id="GO:0006351">
    <property type="term" value="P:DNA-templated transcription"/>
    <property type="evidence" value="ECO:0007669"/>
    <property type="project" value="InterPro"/>
</dbReference>
<dbReference type="EMBL" id="LT598492">
    <property type="protein sequence ID" value="SCW01010.1"/>
    <property type="molecule type" value="Genomic_DNA"/>
</dbReference>
<dbReference type="InterPro" id="IPR050987">
    <property type="entry name" value="AtrR-like"/>
</dbReference>
<dbReference type="InterPro" id="IPR007219">
    <property type="entry name" value="XnlR_reg_dom"/>
</dbReference>
<evidence type="ECO:0000259" key="6">
    <source>
        <dbReference type="PROSITE" id="PS50048"/>
    </source>
</evidence>
<feature type="domain" description="Zn(2)-C6 fungal-type" evidence="6">
    <location>
        <begin position="19"/>
        <end position="48"/>
    </location>
</feature>
<keyword evidence="8" id="KW-1185">Reference proteome</keyword>
<dbReference type="GO" id="GO:0045944">
    <property type="term" value="P:positive regulation of transcription by RNA polymerase II"/>
    <property type="evidence" value="ECO:0007669"/>
    <property type="project" value="UniProtKB-ARBA"/>
</dbReference>
<sequence length="936" mass="107378">MAVTADSKVKKKRSKVTRACNNCRRRKIKCTGGNPCLNCQTYQCKCTYLLPSPPSSSSGSSDNVSTKQCLASFSSGSLPDRAPPDEAPLLQQTMCKEVPAGSLLAGQQHLKEAVPRAAFDNMVPDVGSNSSHGLYEDDSEVLLQISQLQTSIEALQSLRSSQKVDEALSCLREQIEELQLRWHPKVRAEAFEEISGSSRSLETQLMMSKYSDDVYLTKFSKIQLSENVSRSSVLNQHPVVDDTFGLYSPALSLSIRGIGFLFKKFFDPNSKMTRESKETLYLVLRFFDACFFHLDLSVKSWSMPIETYYSLFPKPLGVRIQNINQLISEIPKDLIRLAQERFPSFPKPHDVEEKLPMFHWIVRLSYVFYDKFKKALIQISSPTEMCAPLDNFLHVGEILSVLAFDYLNVTSYTPCGDLDYLESLLFLIKQQYWIAEFHVFSHLLSMAVCYAQNLGIHRWEFYVGMDEELAERRRSLWWRCYAWDKLFAVQTGKQPLIEETYMNCLSTNSIRKAGFIDRQDFISSVLTLKEPPVMESIEQVMEYGFVGLAQLISEFFEKVLYNRKYTDFRNHAKPKICKESLLRELIKEVDLFAAKFDAVKIQSNSIFLLSSKVDQLCSLSAEEVDQVTQAAVFEVYFEFCTTVCLTSVDHLFARFKVVHFSKSVGDAIERYQKRIYKSWKTVLHILDQQHLYLRWQSIGPACIVFLTVISDYFAYFKENASDDLITILRVAKNLEYLELFGDESISRISRIRRQYSKSRTFFQILVRMSLQLYKRKTGITNEQLIELLKERDSTLIAFTTRSLNVESDIFEQCFKAKEMGSIHQQYRRSLEQEDVLEHKSEIPLEFNADKISASPVAPVPLSASVPFQEPPLNNITNVVENAFGNDSSIPMSPLTNFNLGSLDDFLNYGEDDLYNKLWGDIHTTTLPDFLQDVVNE</sequence>
<dbReference type="CDD" id="cd00067">
    <property type="entry name" value="GAL4"/>
    <property type="match status" value="1"/>
</dbReference>
<dbReference type="Pfam" id="PF04082">
    <property type="entry name" value="Fungal_trans"/>
    <property type="match status" value="1"/>
</dbReference>